<dbReference type="AlphaFoldDB" id="A0A5C8LUA9"/>
<evidence type="ECO:0000313" key="3">
    <source>
        <dbReference type="Proteomes" id="UP000321814"/>
    </source>
</evidence>
<keyword evidence="1" id="KW-0472">Membrane</keyword>
<feature type="transmembrane region" description="Helical" evidence="1">
    <location>
        <begin position="75"/>
        <end position="97"/>
    </location>
</feature>
<name>A0A5C8LUA9_9GAMM</name>
<organism evidence="2 3">
    <name type="scientific">Rheinheimera tangshanensis</name>
    <dbReference type="NCBI Taxonomy" id="400153"/>
    <lineage>
        <taxon>Bacteria</taxon>
        <taxon>Pseudomonadati</taxon>
        <taxon>Pseudomonadota</taxon>
        <taxon>Gammaproteobacteria</taxon>
        <taxon>Chromatiales</taxon>
        <taxon>Chromatiaceae</taxon>
        <taxon>Rheinheimera</taxon>
    </lineage>
</organism>
<proteinExistence type="predicted"/>
<sequence length="102" mass="11182">MKSLKSKMTEKEVLVILYSAAFAMFLLSMHAISINDIWGFLSSLGTSLVLALGPKDPDFYRSPIKKLDDLNNISYSTDALSGAITSVAFIFIVIGLIGKLFF</sequence>
<reference evidence="2 3" key="1">
    <citation type="submission" date="2019-08" db="EMBL/GenBank/DDBJ databases">
        <title>Draft genome analysis of Rheinheimera tangshanensis isolated from the roots of fresh rice plants (Oryza sativa).</title>
        <authorList>
            <person name="Yu Q."/>
            <person name="Qi Y."/>
            <person name="Zhang H."/>
            <person name="Pu J."/>
        </authorList>
    </citation>
    <scope>NUCLEOTIDE SEQUENCE [LARGE SCALE GENOMIC DNA]</scope>
    <source>
        <strain evidence="2 3">JA3-B52</strain>
    </source>
</reference>
<keyword evidence="1" id="KW-0812">Transmembrane</keyword>
<keyword evidence="1" id="KW-1133">Transmembrane helix</keyword>
<dbReference type="RefSeq" id="WP_147904986.1">
    <property type="nucleotide sequence ID" value="NZ_BAAAGC010000011.1"/>
</dbReference>
<comment type="caution">
    <text evidence="2">The sequence shown here is derived from an EMBL/GenBank/DDBJ whole genome shotgun (WGS) entry which is preliminary data.</text>
</comment>
<protein>
    <submittedName>
        <fullName evidence="2">Uncharacterized protein</fullName>
    </submittedName>
</protein>
<evidence type="ECO:0000256" key="1">
    <source>
        <dbReference type="SAM" id="Phobius"/>
    </source>
</evidence>
<dbReference type="Proteomes" id="UP000321814">
    <property type="component" value="Unassembled WGS sequence"/>
</dbReference>
<accession>A0A5C8LUA9</accession>
<keyword evidence="3" id="KW-1185">Reference proteome</keyword>
<evidence type="ECO:0000313" key="2">
    <source>
        <dbReference type="EMBL" id="TXK79162.1"/>
    </source>
</evidence>
<feature type="transmembrane region" description="Helical" evidence="1">
    <location>
        <begin position="12"/>
        <end position="31"/>
    </location>
</feature>
<dbReference type="EMBL" id="VRLR01000011">
    <property type="protein sequence ID" value="TXK79162.1"/>
    <property type="molecule type" value="Genomic_DNA"/>
</dbReference>
<gene>
    <name evidence="2" type="ORF">FU839_14790</name>
</gene>